<gene>
    <name evidence="3" type="primary">LOC117240875</name>
</gene>
<name>A0A6J3LFX3_9HYME</name>
<proteinExistence type="predicted"/>
<feature type="transmembrane region" description="Helical" evidence="1">
    <location>
        <begin position="58"/>
        <end position="76"/>
    </location>
</feature>
<evidence type="ECO:0000256" key="1">
    <source>
        <dbReference type="SAM" id="Phobius"/>
    </source>
</evidence>
<sequence>MMLYYIALAIICMCDEFFNMAARVSLWYGVGLMSTILLFRCCVTYLDRSHNIIRFFDMPWILTTAAFYYGCLPSYVRMCDRYWALQNNITILRRLMHNKISFYSGYIYY</sequence>
<keyword evidence="1" id="KW-1133">Transmembrane helix</keyword>
<keyword evidence="1" id="KW-0472">Membrane</keyword>
<dbReference type="GeneID" id="117240875"/>
<organism evidence="2 3">
    <name type="scientific">Bombus vosnesenskii</name>
    <dbReference type="NCBI Taxonomy" id="207650"/>
    <lineage>
        <taxon>Eukaryota</taxon>
        <taxon>Metazoa</taxon>
        <taxon>Ecdysozoa</taxon>
        <taxon>Arthropoda</taxon>
        <taxon>Hexapoda</taxon>
        <taxon>Insecta</taxon>
        <taxon>Pterygota</taxon>
        <taxon>Neoptera</taxon>
        <taxon>Endopterygota</taxon>
        <taxon>Hymenoptera</taxon>
        <taxon>Apocrita</taxon>
        <taxon>Aculeata</taxon>
        <taxon>Apoidea</taxon>
        <taxon>Anthophila</taxon>
        <taxon>Apidae</taxon>
        <taxon>Bombus</taxon>
        <taxon>Pyrobombus</taxon>
    </lineage>
</organism>
<protein>
    <submittedName>
        <fullName evidence="3">Uncharacterized protein LOC117240875</fullName>
    </submittedName>
</protein>
<accession>A0A6J3LFX3</accession>
<evidence type="ECO:0000313" key="3">
    <source>
        <dbReference type="RefSeq" id="XP_033362779.1"/>
    </source>
</evidence>
<keyword evidence="1" id="KW-0812">Transmembrane</keyword>
<evidence type="ECO:0000313" key="2">
    <source>
        <dbReference type="Proteomes" id="UP000504631"/>
    </source>
</evidence>
<feature type="transmembrane region" description="Helical" evidence="1">
    <location>
        <begin position="24"/>
        <end position="46"/>
    </location>
</feature>
<dbReference type="RefSeq" id="XP_033362779.1">
    <property type="nucleotide sequence ID" value="XM_033506888.1"/>
</dbReference>
<reference evidence="3" key="1">
    <citation type="submission" date="2025-08" db="UniProtKB">
        <authorList>
            <consortium name="RefSeq"/>
        </authorList>
    </citation>
    <scope>IDENTIFICATION</scope>
    <source>
        <tissue evidence="3">Muscle</tissue>
    </source>
</reference>
<dbReference type="AlphaFoldDB" id="A0A6J3LFX3"/>
<dbReference type="Proteomes" id="UP000504631">
    <property type="component" value="Unplaced"/>
</dbReference>
<dbReference type="KEGG" id="bvk:117240875"/>
<keyword evidence="2" id="KW-1185">Reference proteome</keyword>